<name>A0ABP8A508_9SPHI</name>
<accession>A0ABP8A508</accession>
<organism evidence="1 2">
    <name type="scientific">Sphingobacterium ginsenosidimutans</name>
    <dbReference type="NCBI Taxonomy" id="687845"/>
    <lineage>
        <taxon>Bacteria</taxon>
        <taxon>Pseudomonadati</taxon>
        <taxon>Bacteroidota</taxon>
        <taxon>Sphingobacteriia</taxon>
        <taxon>Sphingobacteriales</taxon>
        <taxon>Sphingobacteriaceae</taxon>
        <taxon>Sphingobacterium</taxon>
    </lineage>
</organism>
<dbReference type="Proteomes" id="UP001500167">
    <property type="component" value="Unassembled WGS sequence"/>
</dbReference>
<gene>
    <name evidence="1" type="ORF">GCM10022218_27170</name>
</gene>
<sequence length="73" mass="8355">MGKSIFSVYSFRSEVGDRHSPAMEDSIVTAKLNRIIKKYREIDKSRFVFMDKYDSNACYQGSIGLISLDPVKN</sequence>
<proteinExistence type="predicted"/>
<dbReference type="EMBL" id="BAAAZK010000007">
    <property type="protein sequence ID" value="GAA4177795.1"/>
    <property type="molecule type" value="Genomic_DNA"/>
</dbReference>
<reference evidence="2" key="1">
    <citation type="journal article" date="2019" name="Int. J. Syst. Evol. Microbiol.">
        <title>The Global Catalogue of Microorganisms (GCM) 10K type strain sequencing project: providing services to taxonomists for standard genome sequencing and annotation.</title>
        <authorList>
            <consortium name="The Broad Institute Genomics Platform"/>
            <consortium name="The Broad Institute Genome Sequencing Center for Infectious Disease"/>
            <person name="Wu L."/>
            <person name="Ma J."/>
        </authorList>
    </citation>
    <scope>NUCLEOTIDE SEQUENCE [LARGE SCALE GENOMIC DNA]</scope>
    <source>
        <strain evidence="2">JCM 16722</strain>
    </source>
</reference>
<comment type="caution">
    <text evidence="1">The sequence shown here is derived from an EMBL/GenBank/DDBJ whole genome shotgun (WGS) entry which is preliminary data.</text>
</comment>
<evidence type="ECO:0000313" key="1">
    <source>
        <dbReference type="EMBL" id="GAA4177795.1"/>
    </source>
</evidence>
<protein>
    <submittedName>
        <fullName evidence="1">Uncharacterized protein</fullName>
    </submittedName>
</protein>
<evidence type="ECO:0000313" key="2">
    <source>
        <dbReference type="Proteomes" id="UP001500167"/>
    </source>
</evidence>
<keyword evidence="2" id="KW-1185">Reference proteome</keyword>